<keyword evidence="4" id="KW-0804">Transcription</keyword>
<keyword evidence="3" id="KW-0010">Activator</keyword>
<dbReference type="GO" id="GO:0003700">
    <property type="term" value="F:DNA-binding transcription factor activity"/>
    <property type="evidence" value="ECO:0007669"/>
    <property type="project" value="InterPro"/>
</dbReference>
<dbReference type="RefSeq" id="WP_245783626.1">
    <property type="nucleotide sequence ID" value="NZ_FOMQ01000006.1"/>
</dbReference>
<dbReference type="PROSITE" id="PS01124">
    <property type="entry name" value="HTH_ARAC_FAMILY_2"/>
    <property type="match status" value="1"/>
</dbReference>
<dbReference type="PROSITE" id="PS00041">
    <property type="entry name" value="HTH_ARAC_FAMILY_1"/>
    <property type="match status" value="1"/>
</dbReference>
<dbReference type="SMART" id="SM00342">
    <property type="entry name" value="HTH_ARAC"/>
    <property type="match status" value="1"/>
</dbReference>
<dbReference type="InterPro" id="IPR018060">
    <property type="entry name" value="HTH_AraC"/>
</dbReference>
<dbReference type="EMBL" id="FOMQ01000006">
    <property type="protein sequence ID" value="SFD78619.1"/>
    <property type="molecule type" value="Genomic_DNA"/>
</dbReference>
<dbReference type="Proteomes" id="UP000199517">
    <property type="component" value="Unassembled WGS sequence"/>
</dbReference>
<dbReference type="AlphaFoldDB" id="A0A1I1V6W7"/>
<reference evidence="8" key="1">
    <citation type="submission" date="2016-10" db="EMBL/GenBank/DDBJ databases">
        <authorList>
            <person name="Varghese N."/>
            <person name="Submissions S."/>
        </authorList>
    </citation>
    <scope>NUCLEOTIDE SEQUENCE [LARGE SCALE GENOMIC DNA]</scope>
    <source>
        <strain evidence="8">DSM 7481</strain>
    </source>
</reference>
<sequence length="328" mass="36584">MSGGPGAVRTYAMVERSRHLDFDIRDQSGRAPLTQPHKHEYFQIQANLAGATQHHVGGTVRPFVPGTLSFVLPHRMHLVPHPPGTRWLVVNFSQRFLWPALQVDPLDLEDVPLALAPELAPFQFQEHLDFTFDGDDWQAVLGLLAMLQHENTARRLASLARIRGGLLDILARTCQRWEGELRGLAAHQAQRGSRRAALARVLRYLRDELAGEPTLASAAEAACLSPNYLAHLIKKETGRTFTELLTERRLALAQELLLATGERIGEIARRCGFADEAYFARRFRQWHGQSPRDWRAGRLRELQGPGGPGGAGPDAVPAAPRDRVQVLR</sequence>
<dbReference type="Pfam" id="PF12833">
    <property type="entry name" value="HTH_18"/>
    <property type="match status" value="1"/>
</dbReference>
<dbReference type="SUPFAM" id="SSF46689">
    <property type="entry name" value="Homeodomain-like"/>
    <property type="match status" value="1"/>
</dbReference>
<proteinExistence type="predicted"/>
<feature type="region of interest" description="Disordered" evidence="5">
    <location>
        <begin position="299"/>
        <end position="328"/>
    </location>
</feature>
<dbReference type="GO" id="GO:0043565">
    <property type="term" value="F:sequence-specific DNA binding"/>
    <property type="evidence" value="ECO:0007669"/>
    <property type="project" value="InterPro"/>
</dbReference>
<protein>
    <submittedName>
        <fullName evidence="7">AraC-type DNA-binding protein</fullName>
    </submittedName>
</protein>
<dbReference type="PRINTS" id="PR00032">
    <property type="entry name" value="HTHARAC"/>
</dbReference>
<keyword evidence="1" id="KW-0805">Transcription regulation</keyword>
<evidence type="ECO:0000259" key="6">
    <source>
        <dbReference type="PROSITE" id="PS01124"/>
    </source>
</evidence>
<name>A0A1I1V6W7_9BURK</name>
<dbReference type="Gene3D" id="1.10.10.60">
    <property type="entry name" value="Homeodomain-like"/>
    <property type="match status" value="1"/>
</dbReference>
<dbReference type="InterPro" id="IPR018062">
    <property type="entry name" value="HTH_AraC-typ_CS"/>
</dbReference>
<dbReference type="InterPro" id="IPR037923">
    <property type="entry name" value="HTH-like"/>
</dbReference>
<dbReference type="InterPro" id="IPR020449">
    <property type="entry name" value="Tscrpt_reg_AraC-type_HTH"/>
</dbReference>
<dbReference type="InterPro" id="IPR050204">
    <property type="entry name" value="AraC_XylS_family_regulators"/>
</dbReference>
<evidence type="ECO:0000313" key="8">
    <source>
        <dbReference type="Proteomes" id="UP000199517"/>
    </source>
</evidence>
<dbReference type="InterPro" id="IPR009057">
    <property type="entry name" value="Homeodomain-like_sf"/>
</dbReference>
<keyword evidence="8" id="KW-1185">Reference proteome</keyword>
<dbReference type="InterPro" id="IPR003313">
    <property type="entry name" value="AraC-bd"/>
</dbReference>
<dbReference type="Pfam" id="PF02311">
    <property type="entry name" value="AraC_binding"/>
    <property type="match status" value="1"/>
</dbReference>
<evidence type="ECO:0000313" key="7">
    <source>
        <dbReference type="EMBL" id="SFD78619.1"/>
    </source>
</evidence>
<evidence type="ECO:0000256" key="2">
    <source>
        <dbReference type="ARBA" id="ARBA00023125"/>
    </source>
</evidence>
<dbReference type="PANTHER" id="PTHR46796">
    <property type="entry name" value="HTH-TYPE TRANSCRIPTIONAL ACTIVATOR RHAS-RELATED"/>
    <property type="match status" value="1"/>
</dbReference>
<keyword evidence="2 7" id="KW-0238">DNA-binding</keyword>
<gene>
    <name evidence="7" type="ORF">SAMN04489710_10685</name>
</gene>
<feature type="domain" description="HTH araC/xylS-type" evidence="6">
    <location>
        <begin position="199"/>
        <end position="297"/>
    </location>
</feature>
<evidence type="ECO:0000256" key="5">
    <source>
        <dbReference type="SAM" id="MobiDB-lite"/>
    </source>
</evidence>
<organism evidence="7 8">
    <name type="scientific">Paracidovorax konjaci</name>
    <dbReference type="NCBI Taxonomy" id="32040"/>
    <lineage>
        <taxon>Bacteria</taxon>
        <taxon>Pseudomonadati</taxon>
        <taxon>Pseudomonadota</taxon>
        <taxon>Betaproteobacteria</taxon>
        <taxon>Burkholderiales</taxon>
        <taxon>Comamonadaceae</taxon>
        <taxon>Paracidovorax</taxon>
    </lineage>
</organism>
<dbReference type="SUPFAM" id="SSF51215">
    <property type="entry name" value="Regulatory protein AraC"/>
    <property type="match status" value="1"/>
</dbReference>
<dbReference type="PANTHER" id="PTHR46796:SF6">
    <property type="entry name" value="ARAC SUBFAMILY"/>
    <property type="match status" value="1"/>
</dbReference>
<evidence type="ECO:0000256" key="3">
    <source>
        <dbReference type="ARBA" id="ARBA00023159"/>
    </source>
</evidence>
<accession>A0A1I1V6W7</accession>
<evidence type="ECO:0000256" key="1">
    <source>
        <dbReference type="ARBA" id="ARBA00023015"/>
    </source>
</evidence>
<evidence type="ECO:0000256" key="4">
    <source>
        <dbReference type="ARBA" id="ARBA00023163"/>
    </source>
</evidence>
<dbReference type="STRING" id="32040.SAMN04489710_10685"/>